<dbReference type="InterPro" id="IPR008928">
    <property type="entry name" value="6-hairpin_glycosidase_sf"/>
</dbReference>
<dbReference type="PANTHER" id="PTHR41814:SF1">
    <property type="entry name" value="CELLULASE"/>
    <property type="match status" value="1"/>
</dbReference>
<dbReference type="PANTHER" id="PTHR41814">
    <property type="entry name" value="EXPRESSED PROTEIN"/>
    <property type="match status" value="1"/>
</dbReference>
<evidence type="ECO:0000256" key="1">
    <source>
        <dbReference type="ARBA" id="ARBA00022801"/>
    </source>
</evidence>
<feature type="signal peptide" evidence="4">
    <location>
        <begin position="1"/>
        <end position="17"/>
    </location>
</feature>
<evidence type="ECO:0008006" key="7">
    <source>
        <dbReference type="Google" id="ProtNLM"/>
    </source>
</evidence>
<name>A0A8H6S9N5_9AGAR</name>
<evidence type="ECO:0000256" key="3">
    <source>
        <dbReference type="SAM" id="Phobius"/>
    </source>
</evidence>
<dbReference type="GO" id="GO:0005975">
    <property type="term" value="P:carbohydrate metabolic process"/>
    <property type="evidence" value="ECO:0007669"/>
    <property type="project" value="InterPro"/>
</dbReference>
<dbReference type="OrthoDB" id="4138492at2759"/>
<dbReference type="InterPro" id="IPR010905">
    <property type="entry name" value="Glyco_hydro_88"/>
</dbReference>
<keyword evidence="1" id="KW-0378">Hydrolase</keyword>
<organism evidence="5 6">
    <name type="scientific">Mycena indigotica</name>
    <dbReference type="NCBI Taxonomy" id="2126181"/>
    <lineage>
        <taxon>Eukaryota</taxon>
        <taxon>Fungi</taxon>
        <taxon>Dikarya</taxon>
        <taxon>Basidiomycota</taxon>
        <taxon>Agaricomycotina</taxon>
        <taxon>Agaricomycetes</taxon>
        <taxon>Agaricomycetidae</taxon>
        <taxon>Agaricales</taxon>
        <taxon>Marasmiineae</taxon>
        <taxon>Mycenaceae</taxon>
        <taxon>Mycena</taxon>
    </lineage>
</organism>
<proteinExistence type="predicted"/>
<dbReference type="Proteomes" id="UP000636479">
    <property type="component" value="Unassembled WGS sequence"/>
</dbReference>
<feature type="transmembrane region" description="Helical" evidence="3">
    <location>
        <begin position="456"/>
        <end position="475"/>
    </location>
</feature>
<evidence type="ECO:0000313" key="6">
    <source>
        <dbReference type="Proteomes" id="UP000636479"/>
    </source>
</evidence>
<accession>A0A8H6S9N5</accession>
<feature type="region of interest" description="Disordered" evidence="2">
    <location>
        <begin position="340"/>
        <end position="390"/>
    </location>
</feature>
<feature type="chain" id="PRO_5034023518" description="Glycoside hydrolase family 105 protein" evidence="4">
    <location>
        <begin position="18"/>
        <end position="476"/>
    </location>
</feature>
<keyword evidence="3" id="KW-1133">Transmembrane helix</keyword>
<dbReference type="EMBL" id="JACAZF010000009">
    <property type="protein sequence ID" value="KAF7294922.1"/>
    <property type="molecule type" value="Genomic_DNA"/>
</dbReference>
<dbReference type="InterPro" id="IPR012341">
    <property type="entry name" value="6hp_glycosidase-like_sf"/>
</dbReference>
<dbReference type="GeneID" id="59349407"/>
<feature type="compositionally biased region" description="Low complexity" evidence="2">
    <location>
        <begin position="341"/>
        <end position="351"/>
    </location>
</feature>
<dbReference type="Pfam" id="PF07470">
    <property type="entry name" value="Glyco_hydro_88"/>
    <property type="match status" value="1"/>
</dbReference>
<protein>
    <recommendedName>
        <fullName evidence="7">Glycoside hydrolase family 105 protein</fullName>
    </recommendedName>
</protein>
<dbReference type="Gene3D" id="1.50.10.10">
    <property type="match status" value="1"/>
</dbReference>
<keyword evidence="3" id="KW-0812">Transmembrane</keyword>
<dbReference type="RefSeq" id="XP_037216285.1">
    <property type="nucleotide sequence ID" value="XM_037366891.1"/>
</dbReference>
<dbReference type="SUPFAM" id="SSF48208">
    <property type="entry name" value="Six-hairpin glycosidases"/>
    <property type="match status" value="1"/>
</dbReference>
<evidence type="ECO:0000256" key="4">
    <source>
        <dbReference type="SAM" id="SignalP"/>
    </source>
</evidence>
<reference evidence="5" key="1">
    <citation type="submission" date="2020-05" db="EMBL/GenBank/DDBJ databases">
        <title>Mycena genomes resolve the evolution of fungal bioluminescence.</title>
        <authorList>
            <person name="Tsai I.J."/>
        </authorList>
    </citation>
    <scope>NUCLEOTIDE SEQUENCE</scope>
    <source>
        <strain evidence="5">171206Taipei</strain>
    </source>
</reference>
<keyword evidence="6" id="KW-1185">Reference proteome</keyword>
<evidence type="ECO:0000256" key="2">
    <source>
        <dbReference type="SAM" id="MobiDB-lite"/>
    </source>
</evidence>
<dbReference type="GO" id="GO:0016787">
    <property type="term" value="F:hydrolase activity"/>
    <property type="evidence" value="ECO:0007669"/>
    <property type="project" value="UniProtKB-KW"/>
</dbReference>
<comment type="caution">
    <text evidence="5">The sequence shown here is derived from an EMBL/GenBank/DDBJ whole genome shotgun (WGS) entry which is preliminary data.</text>
</comment>
<keyword evidence="4" id="KW-0732">Signal</keyword>
<dbReference type="AlphaFoldDB" id="A0A8H6S9N5"/>
<sequence>MLFSLVLGASLLSPASSQALTSSQLSLVTQRLADAAKLSWEIGTRAQALTELDAHSLSVFSTVPPPTSIPSNVTAGIAPVLSIAHNIVSALNSSGNGELVAGDGAAGDPASIGVAVLLANWTGQQGKDGLNYAAAAKNQLDFLLYNTPKTPDGAISHRVSQVQLWSDSVFMVPPFLAYYGVLTSNTSLITEAYNQIKLYRNYLRDTNANNLWKHIVLGNNTNGGSLDEGHWSTGNGWAAAGMLRVLGTMKNSPYNKQFSNEQKDLKDWVKEIHGAMFSALDSTNIFTNYAGESSGSPGMFYDAAATMLLASTVYRLAVVEDDHTYVANAENCRRALFATVSPASSSPTPTSTSPPAPSSSSGDVSSPSNSPSSSPSIAPSSSPLPTPTASLDNLRHFTSDGWLTPVVNPHQFGIQGQESAEGQAFAVMFQAAYNDWNAIGAPGKNDKPKKGRGTQIHASFAFTLVSTLFGWTLLYF</sequence>
<keyword evidence="3" id="KW-0472">Membrane</keyword>
<feature type="compositionally biased region" description="Low complexity" evidence="2">
    <location>
        <begin position="358"/>
        <end position="390"/>
    </location>
</feature>
<gene>
    <name evidence="5" type="ORF">MIND_01030300</name>
</gene>
<evidence type="ECO:0000313" key="5">
    <source>
        <dbReference type="EMBL" id="KAF7294922.1"/>
    </source>
</evidence>